<protein>
    <submittedName>
        <fullName evidence="2">Glycosyltransferase</fullName>
        <ecNumber evidence="2">2.4.-.-</ecNumber>
    </submittedName>
</protein>
<dbReference type="EC" id="2.4.-.-" evidence="2"/>
<dbReference type="EMBL" id="JANFQO010000010">
    <property type="protein sequence ID" value="MCQ4165479.1"/>
    <property type="molecule type" value="Genomic_DNA"/>
</dbReference>
<evidence type="ECO:0000313" key="2">
    <source>
        <dbReference type="EMBL" id="MCQ4165479.1"/>
    </source>
</evidence>
<dbReference type="Pfam" id="PF13579">
    <property type="entry name" value="Glyco_trans_4_4"/>
    <property type="match status" value="1"/>
</dbReference>
<evidence type="ECO:0000259" key="1">
    <source>
        <dbReference type="Pfam" id="PF13579"/>
    </source>
</evidence>
<name>A0ABT1QT79_9GAMM</name>
<dbReference type="Proteomes" id="UP001165498">
    <property type="component" value="Unassembled WGS sequence"/>
</dbReference>
<reference evidence="2" key="1">
    <citation type="submission" date="2022-07" db="EMBL/GenBank/DDBJ databases">
        <title>Tahibacter sp., a new gammaproteobacterium isolated from the silt sample collected at pig farm.</title>
        <authorList>
            <person name="Chen H."/>
        </authorList>
    </citation>
    <scope>NUCLEOTIDE SEQUENCE</scope>
    <source>
        <strain evidence="2">P2K</strain>
    </source>
</reference>
<dbReference type="InterPro" id="IPR028098">
    <property type="entry name" value="Glyco_trans_4-like_N"/>
</dbReference>
<dbReference type="GO" id="GO:0016757">
    <property type="term" value="F:glycosyltransferase activity"/>
    <property type="evidence" value="ECO:0007669"/>
    <property type="project" value="UniProtKB-KW"/>
</dbReference>
<dbReference type="Gene3D" id="3.40.50.2000">
    <property type="entry name" value="Glycogen Phosphorylase B"/>
    <property type="match status" value="2"/>
</dbReference>
<gene>
    <name evidence="2" type="ORF">NM961_12235</name>
</gene>
<dbReference type="RefSeq" id="WP_255914669.1">
    <property type="nucleotide sequence ID" value="NZ_JANFQO010000010.1"/>
</dbReference>
<keyword evidence="2" id="KW-0328">Glycosyltransferase</keyword>
<proteinExistence type="predicted"/>
<dbReference type="SUPFAM" id="SSF53756">
    <property type="entry name" value="UDP-Glycosyltransferase/glycogen phosphorylase"/>
    <property type="match status" value="1"/>
</dbReference>
<sequence length="402" mass="43802">MADAIDVLYISYNGIDEPLVHSQVLAYLQGLSPRGYRFSLLTFERSAAAAADIAATRERLAAQGIDWHCVTAHRGWGALSSLRDLCAGLAVARRLQQTRPARLIHARSFIPALIAWRLARHGPPFLNDLRGFWIDEKVYRGRLRENGPAYRLAKQLEARVLHASDAIVSLSERGAQALQESAASRGQPLPPLVTIPTCVDTARFVPAARPQTQPRLFGYVGSLGAEYLPERIIGYFAAARRHFPGCRLKLISRSSAAPLRALAAQQGLPPDSIAIVALPPEQVPAEVARFDVAMSFIRPHFSKLASCPTKVGEYLAAGVPVVGNAGIGDMDALLGDGRVGFLLRDFDTGSLEDSFRHLRRLWGDAGLAARCRAAALAQFSLREGINRYDAIYRMLLARGGLP</sequence>
<keyword evidence="2" id="KW-0808">Transferase</keyword>
<evidence type="ECO:0000313" key="3">
    <source>
        <dbReference type="Proteomes" id="UP001165498"/>
    </source>
</evidence>
<feature type="domain" description="Glycosyltransferase subfamily 4-like N-terminal" evidence="1">
    <location>
        <begin position="23"/>
        <end position="185"/>
    </location>
</feature>
<keyword evidence="3" id="KW-1185">Reference proteome</keyword>
<dbReference type="PANTHER" id="PTHR12526">
    <property type="entry name" value="GLYCOSYLTRANSFERASE"/>
    <property type="match status" value="1"/>
</dbReference>
<comment type="caution">
    <text evidence="2">The sequence shown here is derived from an EMBL/GenBank/DDBJ whole genome shotgun (WGS) entry which is preliminary data.</text>
</comment>
<dbReference type="PANTHER" id="PTHR12526:SF600">
    <property type="entry name" value="GLYCOSYL TRANSFERASE GROUP 1"/>
    <property type="match status" value="1"/>
</dbReference>
<organism evidence="2 3">
    <name type="scientific">Tahibacter harae</name>
    <dbReference type="NCBI Taxonomy" id="2963937"/>
    <lineage>
        <taxon>Bacteria</taxon>
        <taxon>Pseudomonadati</taxon>
        <taxon>Pseudomonadota</taxon>
        <taxon>Gammaproteobacteria</taxon>
        <taxon>Lysobacterales</taxon>
        <taxon>Rhodanobacteraceae</taxon>
        <taxon>Tahibacter</taxon>
    </lineage>
</organism>
<accession>A0ABT1QT79</accession>